<name>A0ABM7WPU7_9BACT</name>
<evidence type="ECO:0000313" key="3">
    <source>
        <dbReference type="EMBL" id="BDG01491.1"/>
    </source>
</evidence>
<evidence type="ECO:0000256" key="1">
    <source>
        <dbReference type="SAM" id="MobiDB-lite"/>
    </source>
</evidence>
<keyword evidence="4" id="KW-1185">Reference proteome</keyword>
<feature type="region of interest" description="Disordered" evidence="1">
    <location>
        <begin position="197"/>
        <end position="223"/>
    </location>
</feature>
<protein>
    <recommendedName>
        <fullName evidence="2">Zinc finger CGNR domain-containing protein</fullName>
    </recommendedName>
</protein>
<accession>A0ABM7WPU7</accession>
<dbReference type="RefSeq" id="WP_248358073.1">
    <property type="nucleotide sequence ID" value="NZ_AP025591.1"/>
</dbReference>
<proteinExistence type="predicted"/>
<dbReference type="Pfam" id="PF07336">
    <property type="entry name" value="ABATE"/>
    <property type="match status" value="1"/>
</dbReference>
<gene>
    <name evidence="3" type="ORF">AMOR_04870</name>
</gene>
<dbReference type="Proteomes" id="UP001162891">
    <property type="component" value="Chromosome"/>
</dbReference>
<dbReference type="InterPro" id="IPR021005">
    <property type="entry name" value="Znf_CGNR"/>
</dbReference>
<dbReference type="EMBL" id="AP025591">
    <property type="protein sequence ID" value="BDG01491.1"/>
    <property type="molecule type" value="Genomic_DNA"/>
</dbReference>
<reference evidence="4" key="1">
    <citation type="journal article" date="2022" name="Int. J. Syst. Evol. Microbiol.">
        <title>Anaeromyxobacter oryzae sp. nov., Anaeromyxobacter diazotrophicus sp. nov. and Anaeromyxobacter paludicola sp. nov., isolated from paddy soils.</title>
        <authorList>
            <person name="Itoh H."/>
            <person name="Xu Z."/>
            <person name="Mise K."/>
            <person name="Masuda Y."/>
            <person name="Ushijima N."/>
            <person name="Hayakawa C."/>
            <person name="Shiratori Y."/>
            <person name="Senoo K."/>
        </authorList>
    </citation>
    <scope>NUCLEOTIDE SEQUENCE [LARGE SCALE GENOMIC DNA]</scope>
    <source>
        <strain evidence="4">Red232</strain>
    </source>
</reference>
<evidence type="ECO:0000313" key="4">
    <source>
        <dbReference type="Proteomes" id="UP001162891"/>
    </source>
</evidence>
<dbReference type="SUPFAM" id="SSF160904">
    <property type="entry name" value="Jann2411-like"/>
    <property type="match status" value="1"/>
</dbReference>
<sequence length="223" mass="24657">MQDRFWLVGNHLAVDFVNTVLGTDLRTEALHDWGDVLRFLVRAGALTEREARRVRRQTRREHAEAAAYAAALSLRDMVRELVTERASGKAPALESISRLNLELEAAATYPQIRETDEGWWLEDLPVNRSWSGALGRIALAAAGLAVRGAGSIRKCANPECILYFRDASQAQVRRWCSMAVCGNRAKVAAHARRATETSIRSRVSTPRGQLAADASTPRILAKP</sequence>
<organism evidence="3 4">
    <name type="scientific">Anaeromyxobacter oryzae</name>
    <dbReference type="NCBI Taxonomy" id="2918170"/>
    <lineage>
        <taxon>Bacteria</taxon>
        <taxon>Pseudomonadati</taxon>
        <taxon>Myxococcota</taxon>
        <taxon>Myxococcia</taxon>
        <taxon>Myxococcales</taxon>
        <taxon>Cystobacterineae</taxon>
        <taxon>Anaeromyxobacteraceae</taxon>
        <taxon>Anaeromyxobacter</taxon>
    </lineage>
</organism>
<dbReference type="Pfam" id="PF11706">
    <property type="entry name" value="zf-CGNR"/>
    <property type="match status" value="1"/>
</dbReference>
<dbReference type="Gene3D" id="1.10.3300.10">
    <property type="entry name" value="Jann2411-like domain"/>
    <property type="match status" value="1"/>
</dbReference>
<dbReference type="PANTHER" id="PTHR35525">
    <property type="entry name" value="BLL6575 PROTEIN"/>
    <property type="match status" value="1"/>
</dbReference>
<feature type="domain" description="Zinc finger CGNR" evidence="2">
    <location>
        <begin position="152"/>
        <end position="193"/>
    </location>
</feature>
<evidence type="ECO:0000259" key="2">
    <source>
        <dbReference type="Pfam" id="PF11706"/>
    </source>
</evidence>
<dbReference type="InterPro" id="IPR010852">
    <property type="entry name" value="ABATE"/>
</dbReference>
<feature type="compositionally biased region" description="Polar residues" evidence="1">
    <location>
        <begin position="197"/>
        <end position="207"/>
    </location>
</feature>
<dbReference type="InterPro" id="IPR023286">
    <property type="entry name" value="ABATE_dom_sf"/>
</dbReference>
<dbReference type="PANTHER" id="PTHR35525:SF3">
    <property type="entry name" value="BLL6575 PROTEIN"/>
    <property type="match status" value="1"/>
</dbReference>